<evidence type="ECO:0000313" key="12">
    <source>
        <dbReference type="Proteomes" id="UP001153737"/>
    </source>
</evidence>
<dbReference type="InterPro" id="IPR014756">
    <property type="entry name" value="Ig_E-set"/>
</dbReference>
<feature type="domain" description="Transglutaminase-like" evidence="10">
    <location>
        <begin position="322"/>
        <end position="415"/>
    </location>
</feature>
<comment type="cofactor">
    <cofactor evidence="9">
        <name>Ca(2+)</name>
        <dbReference type="ChEBI" id="CHEBI:29108"/>
    </cofactor>
    <text evidence="9">Binds 1 Ca(2+) ion per subunit.</text>
</comment>
<dbReference type="AlphaFoldDB" id="A0A9P0DSE1"/>
<feature type="active site" evidence="8">
    <location>
        <position position="330"/>
    </location>
</feature>
<dbReference type="GO" id="GO:0046872">
    <property type="term" value="F:metal ion binding"/>
    <property type="evidence" value="ECO:0007669"/>
    <property type="project" value="UniProtKB-KW"/>
</dbReference>
<gene>
    <name evidence="11" type="ORF">PHAECO_LOCUS12706</name>
</gene>
<dbReference type="PANTHER" id="PTHR11590">
    <property type="entry name" value="PROTEIN-GLUTAMINE GAMMA-GLUTAMYLTRANSFERASE"/>
    <property type="match status" value="1"/>
</dbReference>
<protein>
    <recommendedName>
        <fullName evidence="6">protein-glutamine gamma-glutamyltransferase</fullName>
        <ecNumber evidence="6">2.3.2.13</ecNumber>
    </recommendedName>
</protein>
<evidence type="ECO:0000256" key="1">
    <source>
        <dbReference type="ARBA" id="ARBA00005968"/>
    </source>
</evidence>
<dbReference type="SUPFAM" id="SSF81296">
    <property type="entry name" value="E set domains"/>
    <property type="match status" value="1"/>
</dbReference>
<evidence type="ECO:0000313" key="11">
    <source>
        <dbReference type="EMBL" id="CAH1183738.1"/>
    </source>
</evidence>
<evidence type="ECO:0000256" key="7">
    <source>
        <dbReference type="ARBA" id="ARBA00051843"/>
    </source>
</evidence>
<dbReference type="SUPFAM" id="SSF49309">
    <property type="entry name" value="Transglutaminase, two C-terminal domains"/>
    <property type="match status" value="2"/>
</dbReference>
<dbReference type="FunFam" id="2.60.40.10:FF:000090">
    <property type="entry name" value="Protein-glutamine gamma-glutamyltransferase 2"/>
    <property type="match status" value="1"/>
</dbReference>
<dbReference type="InterPro" id="IPR038765">
    <property type="entry name" value="Papain-like_cys_pep_sf"/>
</dbReference>
<dbReference type="GO" id="GO:0003810">
    <property type="term" value="F:protein-glutamine gamma-glutamyltransferase activity"/>
    <property type="evidence" value="ECO:0007669"/>
    <property type="project" value="UniProtKB-EC"/>
</dbReference>
<keyword evidence="5" id="KW-0012">Acyltransferase</keyword>
<evidence type="ECO:0000256" key="9">
    <source>
        <dbReference type="PIRSR" id="PIRSR000459-2"/>
    </source>
</evidence>
<feature type="active site" evidence="8">
    <location>
        <position position="389"/>
    </location>
</feature>
<reference evidence="11" key="2">
    <citation type="submission" date="2022-10" db="EMBL/GenBank/DDBJ databases">
        <authorList>
            <consortium name="ENA_rothamsted_submissions"/>
            <consortium name="culmorum"/>
            <person name="King R."/>
        </authorList>
    </citation>
    <scope>NUCLEOTIDE SEQUENCE</scope>
</reference>
<dbReference type="InterPro" id="IPR036238">
    <property type="entry name" value="Transglutaminase_C_sf"/>
</dbReference>
<dbReference type="InterPro" id="IPR013783">
    <property type="entry name" value="Ig-like_fold"/>
</dbReference>
<evidence type="ECO:0000256" key="3">
    <source>
        <dbReference type="ARBA" id="ARBA00022723"/>
    </source>
</evidence>
<comment type="catalytic activity">
    <reaction evidence="7">
        <text>L-glutaminyl-[protein] + L-lysyl-[protein] = [protein]-L-lysyl-N(6)-5-L-glutamyl-[protein] + NH4(+)</text>
        <dbReference type="Rhea" id="RHEA:54816"/>
        <dbReference type="Rhea" id="RHEA-COMP:9752"/>
        <dbReference type="Rhea" id="RHEA-COMP:10207"/>
        <dbReference type="Rhea" id="RHEA-COMP:14005"/>
        <dbReference type="ChEBI" id="CHEBI:28938"/>
        <dbReference type="ChEBI" id="CHEBI:29969"/>
        <dbReference type="ChEBI" id="CHEBI:30011"/>
        <dbReference type="ChEBI" id="CHEBI:138370"/>
        <dbReference type="EC" id="2.3.2.13"/>
    </reaction>
</comment>
<keyword evidence="4 9" id="KW-0106">Calcium</keyword>
<feature type="binding site" evidence="9">
    <location>
        <position position="507"/>
    </location>
    <ligand>
        <name>Ca(2+)</name>
        <dbReference type="ChEBI" id="CHEBI:29108"/>
    </ligand>
</feature>
<dbReference type="InterPro" id="IPR023608">
    <property type="entry name" value="Transglutaminase_animal"/>
</dbReference>
<dbReference type="SUPFAM" id="SSF54001">
    <property type="entry name" value="Cysteine proteinases"/>
    <property type="match status" value="1"/>
</dbReference>
<dbReference type="InterPro" id="IPR036985">
    <property type="entry name" value="Transglutaminase-like_sf"/>
</dbReference>
<feature type="binding site" evidence="9">
    <location>
        <position position="502"/>
    </location>
    <ligand>
        <name>Ca(2+)</name>
        <dbReference type="ChEBI" id="CHEBI:29108"/>
    </ligand>
</feature>
<feature type="binding site" evidence="9">
    <location>
        <position position="454"/>
    </location>
    <ligand>
        <name>Ca(2+)</name>
        <dbReference type="ChEBI" id="CHEBI:29108"/>
    </ligand>
</feature>
<dbReference type="OrthoDB" id="437511at2759"/>
<comment type="similarity">
    <text evidence="1">Belongs to the transglutaminase superfamily. Transglutaminase family.</text>
</comment>
<dbReference type="Pfam" id="PF00868">
    <property type="entry name" value="Transglut_N"/>
    <property type="match status" value="1"/>
</dbReference>
<evidence type="ECO:0000259" key="10">
    <source>
        <dbReference type="SMART" id="SM00460"/>
    </source>
</evidence>
<name>A0A9P0DSE1_PHACE</name>
<keyword evidence="3 9" id="KW-0479">Metal-binding</keyword>
<dbReference type="PIRSF" id="PIRSF000459">
    <property type="entry name" value="TGM_EBP42"/>
    <property type="match status" value="1"/>
</dbReference>
<dbReference type="FunFam" id="2.60.40.10:FF:000171">
    <property type="entry name" value="protein-glutamine gamma-glutamyltransferase 6"/>
    <property type="match status" value="1"/>
</dbReference>
<evidence type="ECO:0000256" key="2">
    <source>
        <dbReference type="ARBA" id="ARBA00022679"/>
    </source>
</evidence>
<dbReference type="EC" id="2.3.2.13" evidence="6"/>
<dbReference type="FunFam" id="3.90.260.10:FF:000001">
    <property type="entry name" value="Protein-glutamine gamma-glutamyltransferase 2"/>
    <property type="match status" value="1"/>
</dbReference>
<proteinExistence type="inferred from homology"/>
<dbReference type="PANTHER" id="PTHR11590:SF69">
    <property type="entry name" value="RE08173P"/>
    <property type="match status" value="1"/>
</dbReference>
<dbReference type="SMART" id="SM00460">
    <property type="entry name" value="TGc"/>
    <property type="match status" value="1"/>
</dbReference>
<feature type="active site" evidence="8">
    <location>
        <position position="412"/>
    </location>
</feature>
<evidence type="ECO:0000256" key="8">
    <source>
        <dbReference type="PIRSR" id="PIRSR000459-1"/>
    </source>
</evidence>
<evidence type="ECO:0000256" key="4">
    <source>
        <dbReference type="ARBA" id="ARBA00022837"/>
    </source>
</evidence>
<reference evidence="11" key="1">
    <citation type="submission" date="2022-01" db="EMBL/GenBank/DDBJ databases">
        <authorList>
            <person name="King R."/>
        </authorList>
    </citation>
    <scope>NUCLEOTIDE SEQUENCE</scope>
</reference>
<dbReference type="InterPro" id="IPR050779">
    <property type="entry name" value="Transglutaminase"/>
</dbReference>
<keyword evidence="2" id="KW-0808">Transferase</keyword>
<dbReference type="EMBL" id="OU896715">
    <property type="protein sequence ID" value="CAH1183738.1"/>
    <property type="molecule type" value="Genomic_DNA"/>
</dbReference>
<dbReference type="PROSITE" id="PS00547">
    <property type="entry name" value="TRANSGLUTAMINASES"/>
    <property type="match status" value="1"/>
</dbReference>
<dbReference type="InterPro" id="IPR001102">
    <property type="entry name" value="Transglutaminase_N"/>
</dbReference>
<keyword evidence="12" id="KW-1185">Reference proteome</keyword>
<dbReference type="FunFam" id="2.60.40.10:FF:002167">
    <property type="entry name" value="Transglutaminase, isoform B"/>
    <property type="match status" value="1"/>
</dbReference>
<dbReference type="InterPro" id="IPR013808">
    <property type="entry name" value="Transglutaminase_AS"/>
</dbReference>
<sequence length="751" mass="85809">MGKFRFPMCCTRGGSCFRAKWFPNGDYPLQPMPKPECADATDATSNEDNKEPDILIIREIDPCIGLNGPFHHTSRYELMQRTFQPQLVVRRGQSFQLDIKLSRPYDEERDGISFIFTVEDEEKPNHGNGTLVAVPLLQKTDKYMPWNVTLEKITGNTITVEVNTAPDTVVAKWRLEVDTRLIENGAYSYCYETGIYILYNPWCKSDQVYMRSEEWRDESVLNDVGLIWRGTYNRLRPVIWKYDQFDKDILECSLYLVHEVGKVKNTYRSDPVKTTRALAAAINSADDYGAVMGNWSDDHSGGTPPTKWLGTKEILQKYYKKKKPVKYGQCWVFSGVLTTVCRALGIPARTITNYSSAHDTQNSLTVDYFMDENGAVMEELNSDSIWNFHVWNEVWMDRPDLGSHYGGWQAIDATPQELSDEQYRCGPASVAAVKQGEVLRPYDNSFLFSEVNADKIFWRYSGPTQPLKLLRKDIYGIGKLVCTKSPGTFDREDITHNYKYKEKTTEERTTMLRALKQSQSLFSRYYLNEDFNDIHFDFKLIDDIKIGQPFNVSLEMKNKSKSKEYNVSVVVRIEVVTYTGKVGDNVKKEQFSVTVKPDSIHEVKLGVSYEEYGSRLIDQCAFEVSCLATIEDTNFEYFAQDDFRIRKPDIKISLRNTPIEDTEVIADISVENPLPIPLKKGVFTVEGPGIDGGLKVKVKESVPPGAHAKGEFKFTPPRTGRHTIAAKFVSKQMDDVDGYVIIMVEPKKDQL</sequence>
<dbReference type="Pfam" id="PF01841">
    <property type="entry name" value="Transglut_core"/>
    <property type="match status" value="1"/>
</dbReference>
<dbReference type="InterPro" id="IPR002931">
    <property type="entry name" value="Transglutaminase-like"/>
</dbReference>
<feature type="binding site" evidence="9">
    <location>
        <position position="452"/>
    </location>
    <ligand>
        <name>Ca(2+)</name>
        <dbReference type="ChEBI" id="CHEBI:29108"/>
    </ligand>
</feature>
<dbReference type="Proteomes" id="UP001153737">
    <property type="component" value="Chromosome 9"/>
</dbReference>
<dbReference type="Gene3D" id="3.90.260.10">
    <property type="entry name" value="Transglutaminase-like"/>
    <property type="match status" value="1"/>
</dbReference>
<evidence type="ECO:0000256" key="5">
    <source>
        <dbReference type="ARBA" id="ARBA00023315"/>
    </source>
</evidence>
<evidence type="ECO:0000256" key="6">
    <source>
        <dbReference type="ARBA" id="ARBA00024222"/>
    </source>
</evidence>
<organism evidence="11 12">
    <name type="scientific">Phaedon cochleariae</name>
    <name type="common">Mustard beetle</name>
    <dbReference type="NCBI Taxonomy" id="80249"/>
    <lineage>
        <taxon>Eukaryota</taxon>
        <taxon>Metazoa</taxon>
        <taxon>Ecdysozoa</taxon>
        <taxon>Arthropoda</taxon>
        <taxon>Hexapoda</taxon>
        <taxon>Insecta</taxon>
        <taxon>Pterygota</taxon>
        <taxon>Neoptera</taxon>
        <taxon>Endopterygota</taxon>
        <taxon>Coleoptera</taxon>
        <taxon>Polyphaga</taxon>
        <taxon>Cucujiformia</taxon>
        <taxon>Chrysomeloidea</taxon>
        <taxon>Chrysomelidae</taxon>
        <taxon>Chrysomelinae</taxon>
        <taxon>Chrysomelini</taxon>
        <taxon>Phaedon</taxon>
    </lineage>
</organism>
<dbReference type="InterPro" id="IPR008958">
    <property type="entry name" value="Transglutaminase_C"/>
</dbReference>
<dbReference type="Gene3D" id="2.60.40.10">
    <property type="entry name" value="Immunoglobulins"/>
    <property type="match status" value="3"/>
</dbReference>
<dbReference type="Pfam" id="PF00927">
    <property type="entry name" value="Transglut_C"/>
    <property type="match status" value="2"/>
</dbReference>
<accession>A0A9P0DSE1</accession>